<evidence type="ECO:0000256" key="1">
    <source>
        <dbReference type="SAM" id="SignalP"/>
    </source>
</evidence>
<feature type="domain" description="DUF7373" evidence="2">
    <location>
        <begin position="61"/>
        <end position="249"/>
    </location>
</feature>
<dbReference type="EMBL" id="LZSF01000113">
    <property type="protein sequence ID" value="OBA88156.1"/>
    <property type="molecule type" value="Genomic_DNA"/>
</dbReference>
<reference evidence="4 5" key="1">
    <citation type="submission" date="2016-06" db="EMBL/GenBank/DDBJ databases">
        <authorList>
            <person name="Kjaerup R.B."/>
            <person name="Dalgaard T.S."/>
            <person name="Juul-Madsen H.R."/>
        </authorList>
    </citation>
    <scope>NUCLEOTIDE SEQUENCE [LARGE SCALE GENOMIC DNA]</scope>
    <source>
        <strain evidence="4 5">1199456.5</strain>
    </source>
</reference>
<feature type="signal peptide" evidence="1">
    <location>
        <begin position="1"/>
        <end position="24"/>
    </location>
</feature>
<evidence type="ECO:0000313" key="4">
    <source>
        <dbReference type="EMBL" id="OBA88156.1"/>
    </source>
</evidence>
<dbReference type="Proteomes" id="UP000093962">
    <property type="component" value="Unassembled WGS sequence"/>
</dbReference>
<dbReference type="AlphaFoldDB" id="A0A1A0MSX3"/>
<dbReference type="Pfam" id="PF24088">
    <property type="entry name" value="DUF7373"/>
    <property type="match status" value="1"/>
</dbReference>
<protein>
    <submittedName>
        <fullName evidence="4">Uncharacterized protein</fullName>
    </submittedName>
</protein>
<evidence type="ECO:0000313" key="5">
    <source>
        <dbReference type="Proteomes" id="UP000093962"/>
    </source>
</evidence>
<feature type="domain" description="DUF7373" evidence="3">
    <location>
        <begin position="256"/>
        <end position="392"/>
    </location>
</feature>
<feature type="chain" id="PRO_5038704084" evidence="1">
    <location>
        <begin position="25"/>
        <end position="394"/>
    </location>
</feature>
<dbReference type="PROSITE" id="PS51257">
    <property type="entry name" value="PROKAR_LIPOPROTEIN"/>
    <property type="match status" value="1"/>
</dbReference>
<dbReference type="Pfam" id="PF24092">
    <property type="entry name" value="DUF7373_C"/>
    <property type="match status" value="1"/>
</dbReference>
<keyword evidence="1" id="KW-0732">Signal</keyword>
<name>A0A1A0MSX3_MYCMU</name>
<dbReference type="InterPro" id="IPR056463">
    <property type="entry name" value="DUF7373_C"/>
</dbReference>
<sequence length="394" mass="41881">MTTAKLAAATAAVALLAGCTTVTTGDATKDPSFKPGDAIVSLLNPGNYPTAPKPGPAMKPGAESGRIIDGERMGEYVVGPWEVDPQLLHVGFISTGLLFSVVSLLSPELDQLAQQHHLIYGFGSGRHTDANADHLRKLQNTVLRFPNPDEAAAAASDLYTQHPGIHDPSTKPNIPVPGHPESRMLQTTMPDGTYATSIISPHGPYVLIQSGMAQESADVSLQLALKALDMQAPRIDDFKPTDPSQFATMQTDPEGLLTRTVPTKEHKGNQGLWGPRGLLHFDDDPVQTAAALTAAGVDVISVRGAYLYRAKDAAAATQLAQKLAQPGGKNPSEPGPVVPGLPSAKCRAINYADVKALVYDCVTSFDRWVYTTSSLQPFDATQRMASQYLLLTAK</sequence>
<comment type="caution">
    <text evidence="4">The sequence shown here is derived from an EMBL/GenBank/DDBJ whole genome shotgun (WGS) entry which is preliminary data.</text>
</comment>
<organism evidence="4 5">
    <name type="scientific">Mycolicibacterium mucogenicum</name>
    <name type="common">Mycobacterium mucogenicum</name>
    <dbReference type="NCBI Taxonomy" id="56689"/>
    <lineage>
        <taxon>Bacteria</taxon>
        <taxon>Bacillati</taxon>
        <taxon>Actinomycetota</taxon>
        <taxon>Actinomycetes</taxon>
        <taxon>Mycobacteriales</taxon>
        <taxon>Mycobacteriaceae</taxon>
        <taxon>Mycolicibacterium</taxon>
    </lineage>
</organism>
<dbReference type="OrthoDB" id="4569937at2"/>
<proteinExistence type="predicted"/>
<gene>
    <name evidence="4" type="ORF">A5642_01680</name>
</gene>
<evidence type="ECO:0000259" key="3">
    <source>
        <dbReference type="Pfam" id="PF24092"/>
    </source>
</evidence>
<dbReference type="InterPro" id="IPR055797">
    <property type="entry name" value="DUF7373"/>
</dbReference>
<dbReference type="RefSeq" id="WP_064858591.1">
    <property type="nucleotide sequence ID" value="NZ_JAPMJT010000002.1"/>
</dbReference>
<evidence type="ECO:0000259" key="2">
    <source>
        <dbReference type="Pfam" id="PF24088"/>
    </source>
</evidence>
<accession>A0A1A0MSX3</accession>